<dbReference type="SUPFAM" id="SSF53756">
    <property type="entry name" value="UDP-Glycosyltransferase/glycogen phosphorylase"/>
    <property type="match status" value="1"/>
</dbReference>
<proteinExistence type="predicted"/>
<accession>A0A3M9XUW4</accession>
<gene>
    <name evidence="1" type="ORF">D1O30_15395</name>
</gene>
<keyword evidence="2" id="KW-1185">Reference proteome</keyword>
<dbReference type="EMBL" id="QWDD01000001">
    <property type="protein sequence ID" value="RNJ51831.1"/>
    <property type="molecule type" value="Genomic_DNA"/>
</dbReference>
<sequence>MSVPSHLFCFSHLRWNFVYQRPQHLLSRAARNLGVFYVEEPIFSQDDAGVKIQRDEACGVVVVTPVLPEGLSTDEITDAQHRVVNDLLAEVRPSRWVGWYYTPMALQFTRHLSPNLRVYDNMDELSAFAGAPQGILDLERELMAKCDLMFVGGQSLYESKHKRHDNIHAFPSSVDSAHFRSARQAGVDPDDQREIPHPRIGFFGVIDERMNMDIVAGIAALRPQWQLVMIGPTAKISPQALPRAENIHWLGCKQYRELPNYLSGWDVGIMPFAMNEATRFISPTKTPEFLAAGVPVVSTPITDVINPYGAAGHVEIASNAEAFVAKIDLLLTRPKAHWLSAVDAHLAEMSWDKTWARMMLHITSVGAESKAAREGQLV</sequence>
<dbReference type="Gene3D" id="3.40.50.2000">
    <property type="entry name" value="Glycogen Phosphorylase B"/>
    <property type="match status" value="1"/>
</dbReference>
<dbReference type="Proteomes" id="UP000268623">
    <property type="component" value="Unassembled WGS sequence"/>
</dbReference>
<organism evidence="1 2">
    <name type="scientific">Methylocystis hirsuta</name>
    <dbReference type="NCBI Taxonomy" id="369798"/>
    <lineage>
        <taxon>Bacteria</taxon>
        <taxon>Pseudomonadati</taxon>
        <taxon>Pseudomonadota</taxon>
        <taxon>Alphaproteobacteria</taxon>
        <taxon>Hyphomicrobiales</taxon>
        <taxon>Methylocystaceae</taxon>
        <taxon>Methylocystis</taxon>
    </lineage>
</organism>
<dbReference type="PANTHER" id="PTHR12526:SF630">
    <property type="entry name" value="GLYCOSYLTRANSFERASE"/>
    <property type="match status" value="1"/>
</dbReference>
<keyword evidence="1" id="KW-0808">Transferase</keyword>
<dbReference type="OrthoDB" id="9769600at2"/>
<dbReference type="AlphaFoldDB" id="A0A3M9XUW4"/>
<protein>
    <submittedName>
        <fullName evidence="1">Glycosyltransferase family 1 protein</fullName>
    </submittedName>
</protein>
<dbReference type="GO" id="GO:0016740">
    <property type="term" value="F:transferase activity"/>
    <property type="evidence" value="ECO:0007669"/>
    <property type="project" value="UniProtKB-KW"/>
</dbReference>
<evidence type="ECO:0000313" key="2">
    <source>
        <dbReference type="Proteomes" id="UP000268623"/>
    </source>
</evidence>
<reference evidence="1 2" key="1">
    <citation type="submission" date="2018-08" db="EMBL/GenBank/DDBJ databases">
        <title>Genome sequence of Methylocystis hirsuta CSC1, a methanotroph able to accumulate PHAs.</title>
        <authorList>
            <person name="Bordel S."/>
            <person name="Rodriguez E."/>
            <person name="Gancedo J."/>
            <person name="Munoz R."/>
        </authorList>
    </citation>
    <scope>NUCLEOTIDE SEQUENCE [LARGE SCALE GENOMIC DNA]</scope>
    <source>
        <strain evidence="1 2">CSC1</strain>
    </source>
</reference>
<name>A0A3M9XUW4_9HYPH</name>
<dbReference type="Pfam" id="PF13692">
    <property type="entry name" value="Glyco_trans_1_4"/>
    <property type="match status" value="1"/>
</dbReference>
<comment type="caution">
    <text evidence="1">The sequence shown here is derived from an EMBL/GenBank/DDBJ whole genome shotgun (WGS) entry which is preliminary data.</text>
</comment>
<evidence type="ECO:0000313" key="1">
    <source>
        <dbReference type="EMBL" id="RNJ51831.1"/>
    </source>
</evidence>
<dbReference type="PANTHER" id="PTHR12526">
    <property type="entry name" value="GLYCOSYLTRANSFERASE"/>
    <property type="match status" value="1"/>
</dbReference>